<sequence length="409" mass="45204">MCHSLLSIVHLVLFASVTSGYEHSFKSLSSSASDSGSSANVVDIYNVCPVIVKFTEEQELLSADEIKAKAADAAMSAYMLSHPNNTLWDFFKIEHRQKKQMFKNLPTSEKFKRVFTRVVDLVSDTAIAAAHTIADTIQWVINVFRHPLVGMRQVIDFFKEFGKNIKLVSIMIWDDPKNTSLNMAGGFLLHVRHHPADFTAETVLLVAGGSAVIHGLMRGVSAIFGGMSNVVSGAIMGALIFLHMIDEPILLVTPLITSLVETASTLGAGNSTKASLALTLDFIRPSNSCMIPEKFRPRISSRDLCLGSSQAVRMLLFGTVKHVVKMTPEKRIAAYGRYHDFVCCFLPDQEFEVHAPNITATDFKADLIAIPVKITDCNKLLGTYSYETMWKNAEDHHSNRPCLLSLPIR</sequence>
<feature type="signal peptide" evidence="1">
    <location>
        <begin position="1"/>
        <end position="20"/>
    </location>
</feature>
<dbReference type="HOGENOM" id="CLU_049260_0_0_1"/>
<evidence type="ECO:0008006" key="4">
    <source>
        <dbReference type="Google" id="ProtNLM"/>
    </source>
</evidence>
<dbReference type="AlphaFoldDB" id="M4BUC7"/>
<dbReference type="OMA" id="VHAPNIT"/>
<name>M4BUC7_HYAAE</name>
<dbReference type="eggNOG" id="ENOG502R0KZ">
    <property type="taxonomic scope" value="Eukaryota"/>
</dbReference>
<evidence type="ECO:0000313" key="3">
    <source>
        <dbReference type="Proteomes" id="UP000011713"/>
    </source>
</evidence>
<keyword evidence="3" id="KW-1185">Reference proteome</keyword>
<reference evidence="3" key="1">
    <citation type="journal article" date="2010" name="Science">
        <title>Signatures of adaptation to obligate biotrophy in the Hyaloperonospora arabidopsidis genome.</title>
        <authorList>
            <person name="Baxter L."/>
            <person name="Tripathy S."/>
            <person name="Ishaque N."/>
            <person name="Boot N."/>
            <person name="Cabral A."/>
            <person name="Kemen E."/>
            <person name="Thines M."/>
            <person name="Ah-Fong A."/>
            <person name="Anderson R."/>
            <person name="Badejoko W."/>
            <person name="Bittner-Eddy P."/>
            <person name="Boore J.L."/>
            <person name="Chibucos M.C."/>
            <person name="Coates M."/>
            <person name="Dehal P."/>
            <person name="Delehaunty K."/>
            <person name="Dong S."/>
            <person name="Downton P."/>
            <person name="Dumas B."/>
            <person name="Fabro G."/>
            <person name="Fronick C."/>
            <person name="Fuerstenberg S.I."/>
            <person name="Fulton L."/>
            <person name="Gaulin E."/>
            <person name="Govers F."/>
            <person name="Hughes L."/>
            <person name="Humphray S."/>
            <person name="Jiang R.H."/>
            <person name="Judelson H."/>
            <person name="Kamoun S."/>
            <person name="Kyung K."/>
            <person name="Meijer H."/>
            <person name="Minx P."/>
            <person name="Morris P."/>
            <person name="Nelson J."/>
            <person name="Phuntumart V."/>
            <person name="Qutob D."/>
            <person name="Rehmany A."/>
            <person name="Rougon-Cardoso A."/>
            <person name="Ryden P."/>
            <person name="Torto-Alalibo T."/>
            <person name="Studholme D."/>
            <person name="Wang Y."/>
            <person name="Win J."/>
            <person name="Wood J."/>
            <person name="Clifton S.W."/>
            <person name="Rogers J."/>
            <person name="Van den Ackerveken G."/>
            <person name="Jones J.D."/>
            <person name="McDowell J.M."/>
            <person name="Beynon J."/>
            <person name="Tyler B.M."/>
        </authorList>
    </citation>
    <scope>NUCLEOTIDE SEQUENCE [LARGE SCALE GENOMIC DNA]</scope>
    <source>
        <strain evidence="3">Emoy2</strain>
    </source>
</reference>
<dbReference type="EMBL" id="ABWE02000678">
    <property type="status" value="NOT_ANNOTATED_CDS"/>
    <property type="molecule type" value="Genomic_DNA"/>
</dbReference>
<accession>M4BUC7</accession>
<reference evidence="2" key="2">
    <citation type="submission" date="2015-06" db="UniProtKB">
        <authorList>
            <consortium name="EnsemblProtists"/>
        </authorList>
    </citation>
    <scope>IDENTIFICATION</scope>
    <source>
        <strain evidence="2">Emoy2</strain>
    </source>
</reference>
<protein>
    <recommendedName>
        <fullName evidence="4">RxLR effector candidate protein</fullName>
    </recommendedName>
</protein>
<dbReference type="Proteomes" id="UP000011713">
    <property type="component" value="Unassembled WGS sequence"/>
</dbReference>
<keyword evidence="1" id="KW-0732">Signal</keyword>
<evidence type="ECO:0000256" key="1">
    <source>
        <dbReference type="SAM" id="SignalP"/>
    </source>
</evidence>
<feature type="chain" id="PRO_5004049380" description="RxLR effector candidate protein" evidence="1">
    <location>
        <begin position="21"/>
        <end position="409"/>
    </location>
</feature>
<organism evidence="2 3">
    <name type="scientific">Hyaloperonospora arabidopsidis (strain Emoy2)</name>
    <name type="common">Downy mildew agent</name>
    <name type="synonym">Peronospora arabidopsidis</name>
    <dbReference type="NCBI Taxonomy" id="559515"/>
    <lineage>
        <taxon>Eukaryota</taxon>
        <taxon>Sar</taxon>
        <taxon>Stramenopiles</taxon>
        <taxon>Oomycota</taxon>
        <taxon>Peronosporomycetes</taxon>
        <taxon>Peronosporales</taxon>
        <taxon>Peronosporaceae</taxon>
        <taxon>Hyaloperonospora</taxon>
    </lineage>
</organism>
<dbReference type="VEuPathDB" id="FungiDB:HpaG810115"/>
<evidence type="ECO:0000313" key="2">
    <source>
        <dbReference type="EnsemblProtists" id="HpaP810115"/>
    </source>
</evidence>
<dbReference type="InParanoid" id="M4BUC7"/>
<proteinExistence type="predicted"/>
<dbReference type="EnsemblProtists" id="HpaT810115">
    <property type="protein sequence ID" value="HpaP810115"/>
    <property type="gene ID" value="HpaG810115"/>
</dbReference>